<dbReference type="Gene3D" id="3.30.420.390">
    <property type="match status" value="1"/>
</dbReference>
<dbReference type="Pfam" id="PF18136">
    <property type="entry name" value="DNApol_Exo"/>
    <property type="match status" value="1"/>
</dbReference>
<feature type="compositionally biased region" description="Basic and acidic residues" evidence="2">
    <location>
        <begin position="1198"/>
        <end position="1212"/>
    </location>
</feature>
<dbReference type="Proteomes" id="UP001176517">
    <property type="component" value="Unassembled WGS sequence"/>
</dbReference>
<feature type="domain" description="DNA-directed DNA polymerase family A palm" evidence="3">
    <location>
        <begin position="785"/>
        <end position="1025"/>
    </location>
</feature>
<sequence length="1513" mass="167799">MSLHVAIRGISSPQRPAYMKKRKEREVAAERLAQEEKDMRDMAKDEVKRLLADTLGLNTLDDGEPGENESTLMSLLEDDDTDRAAAEVQALFELGEEQEGNQTSEPSRAAAAAAVTSMIRDLQAKRAEVAAAVEAESEGEASGIVPSASTLALGNATNGNEGAVEWHEVTSRNSLLDVAALHCNINLDKDIRDTLVDPDTTVDMLRKDWVNLLNYCAADTAATHSVLGAVLPAFRKQCPHPATFAGVLGMGSMLLPVQAKQWDEYKETSEAIWKKMSDEVETALKQRAEEVMREGVRRRSQTSGDSSVEYVEKDPWQKQLDWSPKKPKQKRVQQDASGPAVDVDPLILDSATHIAVPKWYRDVASRSKTKTGITLRSAIAIPLLQLRYKVKYEVVKDGEWVAIRRSKRGKETKRVELGSASPLAKSFAHKEDLSSASPLGQEALSALFEGRDAEARDALERTAWAMVEAVRQKAADPSDPAHPLAGPDLSWDWVLVERSRLPFAPEYAPAQGPSGVSGVDASSSGRSTTSPAPDLTWWPKWYWDIVKVPRLSTAGANANANADDSTGTEDRGHHPHMDLSVRSKIAPLLLELSWKGFALVHSREFGWTYRQPKVEATEDAEPSAKGRSKALAFKLDADKTLRDEALSGRAEFFKLPHASGEDANVGSPFSKSFMPYFENKTLQAGGHAVQDGDAPSTPGSSAAQKAMALNSECAYWVSARDRIMNQMVVRNGQASTQIARDAADHSDQSNLALILPQVITMGTITRRAIERTWLTASNAKKNRVGSELKAMVKAPPGWRIVGADVDSEELWICSVMGDAQFGMHGATAVGWMTLEGTKAQGNDLHSKTASILGTSRNQAKVFNYSRIYGAGIKHATQLMLKANPKLSTAEAAERAKALYRATKGLTTRKSDYFGRKFWHGGTESYVFNKLESIALSDYPQTPALDCGITAALSREYLPKGGAYDKDRTGEDYMPSRINWVVQSSGVDYLHLLISSMEHLCAKYDIAARFMLSVHDEVRYLCREEDRYRTALALQISNLWTRSMFAYKLEMDDLPQSCAFFAQVDIDHVLRKEVDDPCVTPSHPNPIPSGEALDIDGILSHTAAGSLYADGRPMERQPPPTTSYQAETYPVYQFTRQQHRSIGSRGQYYLEAQATSDINEIRALDKRAKLEERLDGKEPTLRATKPRASSGRKIQGPKRARETSSPKSAERSTGKTQPVEEAFWLDQCAASAVTESKRRGRPSLRERVSSLAASASRPKLHTKTGATTAKYSTVARPEDSSGPRATVMSEIEDLVALIPTRVAAEWYLELFAKVAQGIQRAKTWVEKYEASLVKAETKRRNLEEEETFERTWINPPTVPHITGAIMRATRDNPPLPRYKPVQPEHISMTIVGRRKKRIRMYERLKDVVHFKNVIASERAAERELSISSTQDKLWTGSEWDNWTSSEVKDVYDFERAGRRREELPVPSELLLKAKYARRARERAAIMLKRRKERKRAGLRSPAPLRVKGPAARLV</sequence>
<feature type="region of interest" description="Disordered" evidence="2">
    <location>
        <begin position="1"/>
        <end position="23"/>
    </location>
</feature>
<feature type="region of interest" description="Disordered" evidence="2">
    <location>
        <begin position="1171"/>
        <end position="1217"/>
    </location>
</feature>
<dbReference type="EMBL" id="JAPDMZ010000100">
    <property type="protein sequence ID" value="KAK0550075.1"/>
    <property type="molecule type" value="Genomic_DNA"/>
</dbReference>
<dbReference type="Pfam" id="PF00476">
    <property type="entry name" value="DNA_pol_A"/>
    <property type="match status" value="1"/>
</dbReference>
<feature type="region of interest" description="Disordered" evidence="2">
    <location>
        <begin position="319"/>
        <end position="338"/>
    </location>
</feature>
<evidence type="ECO:0000313" key="5">
    <source>
        <dbReference type="Proteomes" id="UP001176517"/>
    </source>
</evidence>
<feature type="region of interest" description="Disordered" evidence="2">
    <location>
        <begin position="556"/>
        <end position="575"/>
    </location>
</feature>
<dbReference type="PRINTS" id="PR00867">
    <property type="entry name" value="DNAPOLG"/>
</dbReference>
<organism evidence="4 5">
    <name type="scientific">Tilletia horrida</name>
    <dbReference type="NCBI Taxonomy" id="155126"/>
    <lineage>
        <taxon>Eukaryota</taxon>
        <taxon>Fungi</taxon>
        <taxon>Dikarya</taxon>
        <taxon>Basidiomycota</taxon>
        <taxon>Ustilaginomycotina</taxon>
        <taxon>Exobasidiomycetes</taxon>
        <taxon>Tilletiales</taxon>
        <taxon>Tilletiaceae</taxon>
        <taxon>Tilletia</taxon>
    </lineage>
</organism>
<accession>A0AAN6GU44</accession>
<dbReference type="InterPro" id="IPR002297">
    <property type="entry name" value="DNA-dir_DNA_pol_A_mt"/>
</dbReference>
<dbReference type="Gene3D" id="3.30.70.370">
    <property type="match status" value="1"/>
</dbReference>
<reference evidence="4" key="1">
    <citation type="journal article" date="2023" name="PhytoFront">
        <title>Draft Genome Resources of Seven Strains of Tilletia horrida, Causal Agent of Kernel Smut of Rice.</title>
        <authorList>
            <person name="Khanal S."/>
            <person name="Antony Babu S."/>
            <person name="Zhou X.G."/>
        </authorList>
    </citation>
    <scope>NUCLEOTIDE SEQUENCE</scope>
    <source>
        <strain evidence="4">TX6</strain>
    </source>
</reference>
<dbReference type="PANTHER" id="PTHR10267:SF0">
    <property type="entry name" value="DNA POLYMERASE SUBUNIT GAMMA-1"/>
    <property type="match status" value="1"/>
</dbReference>
<feature type="compositionally biased region" description="Low complexity" evidence="2">
    <location>
        <begin position="556"/>
        <end position="565"/>
    </location>
</feature>
<gene>
    <name evidence="4" type="primary">MIP1</name>
    <name evidence="4" type="ORF">OC846_003832</name>
</gene>
<evidence type="ECO:0000256" key="1">
    <source>
        <dbReference type="ARBA" id="ARBA00031966"/>
    </source>
</evidence>
<dbReference type="Gene3D" id="1.10.150.20">
    <property type="entry name" value="5' to 3' exonuclease, C-terminal subdomain"/>
    <property type="match status" value="1"/>
</dbReference>
<proteinExistence type="predicted"/>
<feature type="region of interest" description="Disordered" evidence="2">
    <location>
        <begin position="1233"/>
        <end position="1283"/>
    </location>
</feature>
<dbReference type="InterPro" id="IPR001098">
    <property type="entry name" value="DNA-dir_DNA_pol_A_palm_dom"/>
</dbReference>
<dbReference type="GO" id="GO:0003677">
    <property type="term" value="F:DNA binding"/>
    <property type="evidence" value="ECO:0007669"/>
    <property type="project" value="InterPro"/>
</dbReference>
<dbReference type="InterPro" id="IPR041336">
    <property type="entry name" value="DNApol_Exo"/>
</dbReference>
<dbReference type="GO" id="GO:0006264">
    <property type="term" value="P:mitochondrial DNA replication"/>
    <property type="evidence" value="ECO:0007669"/>
    <property type="project" value="TreeGrafter"/>
</dbReference>
<evidence type="ECO:0000259" key="3">
    <source>
        <dbReference type="SMART" id="SM00482"/>
    </source>
</evidence>
<feature type="region of interest" description="Disordered" evidence="2">
    <location>
        <begin position="1489"/>
        <end position="1513"/>
    </location>
</feature>
<protein>
    <recommendedName>
        <fullName evidence="1">Mitochondrial DNA polymerase catalytic subunit</fullName>
    </recommendedName>
</protein>
<evidence type="ECO:0000256" key="2">
    <source>
        <dbReference type="SAM" id="MobiDB-lite"/>
    </source>
</evidence>
<dbReference type="GO" id="GO:0008408">
    <property type="term" value="F:3'-5' exonuclease activity"/>
    <property type="evidence" value="ECO:0007669"/>
    <property type="project" value="TreeGrafter"/>
</dbReference>
<dbReference type="PANTHER" id="PTHR10267">
    <property type="entry name" value="DNA POLYMERASE SUBUNIT GAMMA-1"/>
    <property type="match status" value="1"/>
</dbReference>
<name>A0AAN6GU44_9BASI</name>
<feature type="region of interest" description="Disordered" evidence="2">
    <location>
        <begin position="684"/>
        <end position="703"/>
    </location>
</feature>
<dbReference type="SUPFAM" id="SSF56672">
    <property type="entry name" value="DNA/RNA polymerases"/>
    <property type="match status" value="1"/>
</dbReference>
<keyword evidence="4" id="KW-0548">Nucleotidyltransferase</keyword>
<keyword evidence="4" id="KW-0239">DNA-directed DNA polymerase</keyword>
<comment type="caution">
    <text evidence="4">The sequence shown here is derived from an EMBL/GenBank/DDBJ whole genome shotgun (WGS) entry which is preliminary data.</text>
</comment>
<evidence type="ECO:0000313" key="4">
    <source>
        <dbReference type="EMBL" id="KAK0550075.1"/>
    </source>
</evidence>
<keyword evidence="4" id="KW-0808">Transferase</keyword>
<dbReference type="InterPro" id="IPR043502">
    <property type="entry name" value="DNA/RNA_pol_sf"/>
</dbReference>
<feature type="region of interest" description="Disordered" evidence="2">
    <location>
        <begin position="506"/>
        <end position="531"/>
    </location>
</feature>
<dbReference type="GO" id="GO:0003887">
    <property type="term" value="F:DNA-directed DNA polymerase activity"/>
    <property type="evidence" value="ECO:0007669"/>
    <property type="project" value="UniProtKB-KW"/>
</dbReference>
<dbReference type="GO" id="GO:0005760">
    <property type="term" value="C:gamma DNA polymerase complex"/>
    <property type="evidence" value="ECO:0007669"/>
    <property type="project" value="InterPro"/>
</dbReference>
<dbReference type="SMART" id="SM00482">
    <property type="entry name" value="POLAc"/>
    <property type="match status" value="1"/>
</dbReference>
<feature type="compositionally biased region" description="Low complexity" evidence="2">
    <location>
        <begin position="512"/>
        <end position="527"/>
    </location>
</feature>
<keyword evidence="5" id="KW-1185">Reference proteome</keyword>